<reference evidence="9" key="1">
    <citation type="submission" date="2013-01" db="EMBL/GenBank/DDBJ databases">
        <title>Draft Genome Sequence of a Mulberry Tree, Morus notabilis C.K. Schneid.</title>
        <authorList>
            <person name="He N."/>
            <person name="Zhao S."/>
        </authorList>
    </citation>
    <scope>NUCLEOTIDE SEQUENCE</scope>
</reference>
<dbReference type="Proteomes" id="UP000030645">
    <property type="component" value="Unassembled WGS sequence"/>
</dbReference>
<dbReference type="AlphaFoldDB" id="W9R7G8"/>
<evidence type="ECO:0000256" key="5">
    <source>
        <dbReference type="ARBA" id="ARBA00023242"/>
    </source>
</evidence>
<dbReference type="EMBL" id="KE344673">
    <property type="protein sequence ID" value="EXB75181.1"/>
    <property type="molecule type" value="Genomic_DNA"/>
</dbReference>
<evidence type="ECO:0000259" key="7">
    <source>
        <dbReference type="PROSITE" id="PS50888"/>
    </source>
</evidence>
<dbReference type="GO" id="GO:0000981">
    <property type="term" value="F:DNA-binding transcription factor activity, RNA polymerase II-specific"/>
    <property type="evidence" value="ECO:0007669"/>
    <property type="project" value="TreeGrafter"/>
</dbReference>
<dbReference type="STRING" id="981085.W9R7G8"/>
<feature type="domain" description="BHLH" evidence="7">
    <location>
        <begin position="196"/>
        <end position="245"/>
    </location>
</feature>
<dbReference type="GO" id="GO:0000978">
    <property type="term" value="F:RNA polymerase II cis-regulatory region sequence-specific DNA binding"/>
    <property type="evidence" value="ECO:0007669"/>
    <property type="project" value="TreeGrafter"/>
</dbReference>
<feature type="region of interest" description="Disordered" evidence="6">
    <location>
        <begin position="182"/>
        <end position="209"/>
    </location>
</feature>
<keyword evidence="9" id="KW-1185">Reference proteome</keyword>
<dbReference type="InterPro" id="IPR045843">
    <property type="entry name" value="IND-like"/>
</dbReference>
<dbReference type="PANTHER" id="PTHR16223:SF49">
    <property type="entry name" value="TRANSCRIPTION FACTOR BHLH52-RELATED"/>
    <property type="match status" value="1"/>
</dbReference>
<dbReference type="KEGG" id="mnt:21408636"/>
<evidence type="ECO:0000256" key="4">
    <source>
        <dbReference type="ARBA" id="ARBA00023163"/>
    </source>
</evidence>
<dbReference type="InterPro" id="IPR036638">
    <property type="entry name" value="HLH_DNA-bd_sf"/>
</dbReference>
<dbReference type="SMART" id="SM00353">
    <property type="entry name" value="HLH"/>
    <property type="match status" value="1"/>
</dbReference>
<accession>W9R7G8</accession>
<keyword evidence="4" id="KW-0804">Transcription</keyword>
<name>W9R7G8_9ROSA</name>
<evidence type="ECO:0000313" key="8">
    <source>
        <dbReference type="EMBL" id="EXB75181.1"/>
    </source>
</evidence>
<dbReference type="PROSITE" id="PS50888">
    <property type="entry name" value="BHLH"/>
    <property type="match status" value="1"/>
</dbReference>
<dbReference type="eggNOG" id="ENOG502S03F">
    <property type="taxonomic scope" value="Eukaryota"/>
</dbReference>
<sequence>MALSFLSNLWNSSASPQQKQNPDIVGFQQRKKPRFSNLSFSNTYSNPCPLIIQNDDNNSFFSHHNNVYTSTSTNYSHFLPTSSNNNNAFFNSLSSPQTLFPLEELEYNPYPYSSRVSDQFFDGFSSSPYLFPELLTDEDRILLAPLLREPQVICDFPVQQDNDVVYDCGNSYDDAHHQEISTTELKKGSSGGSSSTAVSPQSVAARERRRKITEKTQELGKLVPGGNQMSTAEMFQAAYKYVKFLQAQVSVLQSIDSLIQETKQEPLHIKELQVLTSPVVQQKLYSEEKCLVPKQFADQTLASRPEFRSTSFEQKA</sequence>
<dbReference type="OrthoDB" id="1921534at2759"/>
<protein>
    <recommendedName>
        <fullName evidence="7">BHLH domain-containing protein</fullName>
    </recommendedName>
</protein>
<dbReference type="InterPro" id="IPR011598">
    <property type="entry name" value="bHLH_dom"/>
</dbReference>
<dbReference type="GO" id="GO:0046983">
    <property type="term" value="F:protein dimerization activity"/>
    <property type="evidence" value="ECO:0007669"/>
    <property type="project" value="InterPro"/>
</dbReference>
<organism evidence="8 9">
    <name type="scientific">Morus notabilis</name>
    <dbReference type="NCBI Taxonomy" id="981085"/>
    <lineage>
        <taxon>Eukaryota</taxon>
        <taxon>Viridiplantae</taxon>
        <taxon>Streptophyta</taxon>
        <taxon>Embryophyta</taxon>
        <taxon>Tracheophyta</taxon>
        <taxon>Spermatophyta</taxon>
        <taxon>Magnoliopsida</taxon>
        <taxon>eudicotyledons</taxon>
        <taxon>Gunneridae</taxon>
        <taxon>Pentapetalae</taxon>
        <taxon>rosids</taxon>
        <taxon>fabids</taxon>
        <taxon>Rosales</taxon>
        <taxon>Moraceae</taxon>
        <taxon>Moreae</taxon>
        <taxon>Morus</taxon>
    </lineage>
</organism>
<dbReference type="GO" id="GO:0005634">
    <property type="term" value="C:nucleus"/>
    <property type="evidence" value="ECO:0007669"/>
    <property type="project" value="UniProtKB-SubCell"/>
</dbReference>
<evidence type="ECO:0000313" key="9">
    <source>
        <dbReference type="Proteomes" id="UP000030645"/>
    </source>
</evidence>
<dbReference type="PANTHER" id="PTHR16223">
    <property type="entry name" value="TRANSCRIPTION FACTOR BHLH83-RELATED"/>
    <property type="match status" value="1"/>
</dbReference>
<dbReference type="SUPFAM" id="SSF47459">
    <property type="entry name" value="HLH, helix-loop-helix DNA-binding domain"/>
    <property type="match status" value="1"/>
</dbReference>
<proteinExistence type="predicted"/>
<evidence type="ECO:0000256" key="2">
    <source>
        <dbReference type="ARBA" id="ARBA00023015"/>
    </source>
</evidence>
<keyword evidence="2" id="KW-0805">Transcription regulation</keyword>
<gene>
    <name evidence="8" type="ORF">L484_025960</name>
</gene>
<keyword evidence="5" id="KW-0539">Nucleus</keyword>
<evidence type="ECO:0000256" key="1">
    <source>
        <dbReference type="ARBA" id="ARBA00004123"/>
    </source>
</evidence>
<comment type="subcellular location">
    <subcellularLocation>
        <location evidence="1">Nucleus</location>
    </subcellularLocation>
</comment>
<dbReference type="Gene3D" id="4.10.280.10">
    <property type="entry name" value="Helix-loop-helix DNA-binding domain"/>
    <property type="match status" value="1"/>
</dbReference>
<evidence type="ECO:0000256" key="3">
    <source>
        <dbReference type="ARBA" id="ARBA00023125"/>
    </source>
</evidence>
<evidence type="ECO:0000256" key="6">
    <source>
        <dbReference type="SAM" id="MobiDB-lite"/>
    </source>
</evidence>
<keyword evidence="3" id="KW-0238">DNA-binding</keyword>